<evidence type="ECO:0000313" key="8">
    <source>
        <dbReference type="EMBL" id="KAF8821287.1"/>
    </source>
</evidence>
<dbReference type="InterPro" id="IPR028427">
    <property type="entry name" value="Met_Sox_Rdtase_MsrB"/>
</dbReference>
<dbReference type="PANTHER" id="PTHR46081:SF8">
    <property type="entry name" value="PEPTIDE METHIONINE SULFOXIDE REDUCTASE 2"/>
    <property type="match status" value="1"/>
</dbReference>
<gene>
    <name evidence="8" type="ORF">IE077_002202</name>
</gene>
<comment type="subcellular location">
    <subcellularLocation>
        <location evidence="2">Cytoplasm</location>
    </subcellularLocation>
</comment>
<dbReference type="InterPro" id="IPR011057">
    <property type="entry name" value="Mss4-like_sf"/>
</dbReference>
<evidence type="ECO:0000256" key="3">
    <source>
        <dbReference type="ARBA" id="ARBA00007174"/>
    </source>
</evidence>
<dbReference type="InterPro" id="IPR002579">
    <property type="entry name" value="Met_Sox_Rdtase_MsrB_dom"/>
</dbReference>
<comment type="caution">
    <text evidence="8">The sequence shown here is derived from an EMBL/GenBank/DDBJ whole genome shotgun (WGS) entry which is preliminary data.</text>
</comment>
<proteinExistence type="inferred from homology"/>
<evidence type="ECO:0000256" key="5">
    <source>
        <dbReference type="ARBA" id="ARBA00022833"/>
    </source>
</evidence>
<evidence type="ECO:0000256" key="2">
    <source>
        <dbReference type="ARBA" id="ARBA00004496"/>
    </source>
</evidence>
<keyword evidence="6" id="KW-0560">Oxidoreductase</keyword>
<dbReference type="PROSITE" id="PS51790">
    <property type="entry name" value="MSRB"/>
    <property type="match status" value="1"/>
</dbReference>
<name>A0ABQ7JBB6_9APIC</name>
<dbReference type="SUPFAM" id="SSF51316">
    <property type="entry name" value="Mss4-like"/>
    <property type="match status" value="1"/>
</dbReference>
<evidence type="ECO:0000259" key="7">
    <source>
        <dbReference type="PROSITE" id="PS51790"/>
    </source>
</evidence>
<feature type="domain" description="MsrB" evidence="7">
    <location>
        <begin position="40"/>
        <end position="153"/>
    </location>
</feature>
<dbReference type="Proteomes" id="UP000823046">
    <property type="component" value="Unassembled WGS sequence"/>
</dbReference>
<evidence type="ECO:0000256" key="6">
    <source>
        <dbReference type="ARBA" id="ARBA00023002"/>
    </source>
</evidence>
<evidence type="ECO:0000256" key="4">
    <source>
        <dbReference type="ARBA" id="ARBA00022723"/>
    </source>
</evidence>
<dbReference type="EMBL" id="JADAQX010000200">
    <property type="protein sequence ID" value="KAF8821287.1"/>
    <property type="molecule type" value="Genomic_DNA"/>
</dbReference>
<sequence length="166" mass="18949">MAFLLVRTLSVFVTMRFLRSLKMKSHENIFPTTFSVVKPENEWKKELSDLEYSVIRQQDTERAFSGKYDKFYPKKGHFVCRACRQPLYSAAAKFKSGCGAVVIRPDPSMGRLRNEIICAKCGGHLGHVFEGEKFTETDERHCVNSVSVVYVDQEVDTSSKETKVLP</sequence>
<accession>A0ABQ7JBB6</accession>
<keyword evidence="5" id="KW-0862">Zinc</keyword>
<dbReference type="PANTHER" id="PTHR46081">
    <property type="entry name" value="PEPTIDE METHIONINE SULFOXIDE REDUCTASE 2"/>
    <property type="match status" value="1"/>
</dbReference>
<comment type="cofactor">
    <cofactor evidence="1">
        <name>Zn(2+)</name>
        <dbReference type="ChEBI" id="CHEBI:29105"/>
    </cofactor>
</comment>
<reference evidence="8 9" key="1">
    <citation type="journal article" date="2020" name="bioRxiv">
        <title>Metabolic contributions of an alphaproteobacterial endosymbiont in the apicomplexan Cardiosporidium cionae.</title>
        <authorList>
            <person name="Hunter E.S."/>
            <person name="Paight C.J."/>
            <person name="Lane C.E."/>
        </authorList>
    </citation>
    <scope>NUCLEOTIDE SEQUENCE [LARGE SCALE GENOMIC DNA]</scope>
    <source>
        <strain evidence="8">ESH_2018</strain>
    </source>
</reference>
<keyword evidence="9" id="KW-1185">Reference proteome</keyword>
<dbReference type="Gene3D" id="2.170.150.20">
    <property type="entry name" value="Peptide methionine sulfoxide reductase"/>
    <property type="match status" value="1"/>
</dbReference>
<evidence type="ECO:0000256" key="1">
    <source>
        <dbReference type="ARBA" id="ARBA00001947"/>
    </source>
</evidence>
<comment type="similarity">
    <text evidence="3">Belongs to the MsrB Met sulfoxide reductase family.</text>
</comment>
<protein>
    <submittedName>
        <fullName evidence="8">Peptide methionine sulfoxide reductase msrB</fullName>
    </submittedName>
</protein>
<dbReference type="Pfam" id="PF01641">
    <property type="entry name" value="SelR"/>
    <property type="match status" value="1"/>
</dbReference>
<organism evidence="8 9">
    <name type="scientific">Cardiosporidium cionae</name>
    <dbReference type="NCBI Taxonomy" id="476202"/>
    <lineage>
        <taxon>Eukaryota</taxon>
        <taxon>Sar</taxon>
        <taxon>Alveolata</taxon>
        <taxon>Apicomplexa</taxon>
        <taxon>Aconoidasida</taxon>
        <taxon>Nephromycida</taxon>
        <taxon>Cardiosporidium</taxon>
    </lineage>
</organism>
<keyword evidence="4" id="KW-0479">Metal-binding</keyword>
<evidence type="ECO:0000313" key="9">
    <source>
        <dbReference type="Proteomes" id="UP000823046"/>
    </source>
</evidence>